<evidence type="ECO:0000313" key="3">
    <source>
        <dbReference type="Proteomes" id="UP000244722"/>
    </source>
</evidence>
<dbReference type="Proteomes" id="UP000244722">
    <property type="component" value="Unassembled WGS sequence"/>
</dbReference>
<feature type="region of interest" description="Disordered" evidence="1">
    <location>
        <begin position="31"/>
        <end position="61"/>
    </location>
</feature>
<name>A0A2T7A493_TUBBO</name>
<feature type="compositionally biased region" description="Low complexity" evidence="1">
    <location>
        <begin position="44"/>
        <end position="61"/>
    </location>
</feature>
<keyword evidence="3" id="KW-1185">Reference proteome</keyword>
<evidence type="ECO:0000313" key="2">
    <source>
        <dbReference type="EMBL" id="PUU82549.1"/>
    </source>
</evidence>
<comment type="caution">
    <text evidence="2">The sequence shown here is derived from an EMBL/GenBank/DDBJ whole genome shotgun (WGS) entry which is preliminary data.</text>
</comment>
<gene>
    <name evidence="2" type="ORF">B9Z19DRAFT_388306</name>
</gene>
<accession>A0A2T7A493</accession>
<proteinExistence type="predicted"/>
<dbReference type="AlphaFoldDB" id="A0A2T7A493"/>
<dbReference type="OrthoDB" id="10615604at2759"/>
<protein>
    <submittedName>
        <fullName evidence="2">Uncharacterized protein</fullName>
    </submittedName>
</protein>
<organism evidence="2 3">
    <name type="scientific">Tuber borchii</name>
    <name type="common">White truffle</name>
    <dbReference type="NCBI Taxonomy" id="42251"/>
    <lineage>
        <taxon>Eukaryota</taxon>
        <taxon>Fungi</taxon>
        <taxon>Dikarya</taxon>
        <taxon>Ascomycota</taxon>
        <taxon>Pezizomycotina</taxon>
        <taxon>Pezizomycetes</taxon>
        <taxon>Pezizales</taxon>
        <taxon>Tuberaceae</taxon>
        <taxon>Tuber</taxon>
    </lineage>
</organism>
<evidence type="ECO:0000256" key="1">
    <source>
        <dbReference type="SAM" id="MobiDB-lite"/>
    </source>
</evidence>
<sequence length="251" mass="27471">MMAQKSHRVPRSRVKINHRSPLLTAFLSSHPLTAPSSPSPAPPTSSTAATIQATSQPPSLSSTLSTAILSARCLRFCVPSSTHSPNSPPLPFNSCTIFLMSGIAPATPTPCARSLAIPRFAFPVLHIPFRHQTLSQPVIACLTNLRSSLRPSAISPGSYPGAYNGPKQLPQRPNGLGWRRSLVVRAQFTFRHVIGGGVDSLLRSWLRTCASKSRILTIRLQRWQFVVRPPQVSSWWVRPERRSSAWSLADS</sequence>
<dbReference type="EMBL" id="NESQ01000026">
    <property type="protein sequence ID" value="PUU82549.1"/>
    <property type="molecule type" value="Genomic_DNA"/>
</dbReference>
<reference evidence="2 3" key="1">
    <citation type="submission" date="2017-04" db="EMBL/GenBank/DDBJ databases">
        <title>Draft genome sequence of Tuber borchii Vittad., a whitish edible truffle.</title>
        <authorList>
            <consortium name="DOE Joint Genome Institute"/>
            <person name="Murat C."/>
            <person name="Kuo A."/>
            <person name="Barry K.W."/>
            <person name="Clum A."/>
            <person name="Dockter R.B."/>
            <person name="Fauchery L."/>
            <person name="Iotti M."/>
            <person name="Kohler A."/>
            <person name="Labutti K."/>
            <person name="Lindquist E.A."/>
            <person name="Lipzen A."/>
            <person name="Ohm R.A."/>
            <person name="Wang M."/>
            <person name="Grigoriev I.V."/>
            <person name="Zambonelli A."/>
            <person name="Martin F.M."/>
        </authorList>
    </citation>
    <scope>NUCLEOTIDE SEQUENCE [LARGE SCALE GENOMIC DNA]</scope>
    <source>
        <strain evidence="2 3">Tbo3840</strain>
    </source>
</reference>